<comment type="caution">
    <text evidence="6">The sequence shown here is derived from an EMBL/GenBank/DDBJ whole genome shotgun (WGS) entry which is preliminary data.</text>
</comment>
<evidence type="ECO:0000256" key="1">
    <source>
        <dbReference type="ARBA" id="ARBA00010688"/>
    </source>
</evidence>
<feature type="domain" description="Carbohydrate kinase PfkB" evidence="5">
    <location>
        <begin position="15"/>
        <end position="300"/>
    </location>
</feature>
<evidence type="ECO:0000259" key="5">
    <source>
        <dbReference type="Pfam" id="PF00294"/>
    </source>
</evidence>
<dbReference type="SUPFAM" id="SSF53613">
    <property type="entry name" value="Ribokinase-like"/>
    <property type="match status" value="1"/>
</dbReference>
<accession>A0A4R1SAD3</accession>
<protein>
    <submittedName>
        <fullName evidence="6">Sugar/nucleoside kinase (Ribokinase family)</fullName>
    </submittedName>
</protein>
<dbReference type="PRINTS" id="PR00990">
    <property type="entry name" value="RIBOKINASE"/>
</dbReference>
<evidence type="ECO:0000313" key="7">
    <source>
        <dbReference type="Proteomes" id="UP000295008"/>
    </source>
</evidence>
<dbReference type="GO" id="GO:0016301">
    <property type="term" value="F:kinase activity"/>
    <property type="evidence" value="ECO:0007669"/>
    <property type="project" value="UniProtKB-KW"/>
</dbReference>
<evidence type="ECO:0000256" key="2">
    <source>
        <dbReference type="ARBA" id="ARBA00022679"/>
    </source>
</evidence>
<evidence type="ECO:0000313" key="6">
    <source>
        <dbReference type="EMBL" id="TCL76475.1"/>
    </source>
</evidence>
<dbReference type="InterPro" id="IPR002173">
    <property type="entry name" value="Carboh/pur_kinase_PfkB_CS"/>
</dbReference>
<dbReference type="PANTHER" id="PTHR42774:SF3">
    <property type="entry name" value="KETOHEXOKINASE"/>
    <property type="match status" value="1"/>
</dbReference>
<sequence>METDTEVSGMGYDIVGVGHAACDFLGIVPRMPELDRCAWMNCLERQGGGAVSQALVAASRLGARVAYAGFLGDDDAGRFLRDDFLKERVDIECLELLPQQRSSVAFVVIEQGTGKRTIYVYPGTIASRPLSPKAQRLIAAARYLHLDATNPEAALEAARFAKANQVQVSLDGCEIAKEKEQTLELIRLTDILIANEIYPREVTGSDDPQKALLELAKMGPEIVISTIGKDGCLAVVNSEIVAFTAYSVPVVDTTGAGDVFHGAFLFGLLQNWPFDSIVRFASATSAINCLSLGGRAGIPTQDQVLRFIADYREQSG</sequence>
<keyword evidence="2 4" id="KW-0808">Transferase</keyword>
<dbReference type="PROSITE" id="PS00584">
    <property type="entry name" value="PFKB_KINASES_2"/>
    <property type="match status" value="1"/>
</dbReference>
<name>A0A4R1SAD3_HYDET</name>
<dbReference type="InterPro" id="IPR029056">
    <property type="entry name" value="Ribokinase-like"/>
</dbReference>
<dbReference type="OrthoDB" id="9813569at2"/>
<dbReference type="Pfam" id="PF00294">
    <property type="entry name" value="PfkB"/>
    <property type="match status" value="1"/>
</dbReference>
<keyword evidence="3 4" id="KW-0418">Kinase</keyword>
<dbReference type="InterPro" id="IPR002139">
    <property type="entry name" value="Ribo/fructo_kinase"/>
</dbReference>
<proteinExistence type="inferred from homology"/>
<dbReference type="InterPro" id="IPR011611">
    <property type="entry name" value="PfkB_dom"/>
</dbReference>
<dbReference type="InterPro" id="IPR052562">
    <property type="entry name" value="Ketohexokinase-related"/>
</dbReference>
<comment type="similarity">
    <text evidence="1 4">Belongs to the carbohydrate kinase PfkB family.</text>
</comment>
<dbReference type="AlphaFoldDB" id="A0A4R1SAD3"/>
<dbReference type="Gene3D" id="3.40.1190.20">
    <property type="match status" value="1"/>
</dbReference>
<reference evidence="6 7" key="1">
    <citation type="submission" date="2019-03" db="EMBL/GenBank/DDBJ databases">
        <title>Genomic Encyclopedia of Type Strains, Phase IV (KMG-IV): sequencing the most valuable type-strain genomes for metagenomic binning, comparative biology and taxonomic classification.</title>
        <authorList>
            <person name="Goeker M."/>
        </authorList>
    </citation>
    <scope>NUCLEOTIDE SEQUENCE [LARGE SCALE GENOMIC DNA]</scope>
    <source>
        <strain evidence="6 7">LX-B</strain>
    </source>
</reference>
<dbReference type="EMBL" id="SLUN01000002">
    <property type="protein sequence ID" value="TCL76475.1"/>
    <property type="molecule type" value="Genomic_DNA"/>
</dbReference>
<organism evidence="6 7">
    <name type="scientific">Hydrogenispora ethanolica</name>
    <dbReference type="NCBI Taxonomy" id="1082276"/>
    <lineage>
        <taxon>Bacteria</taxon>
        <taxon>Bacillati</taxon>
        <taxon>Bacillota</taxon>
        <taxon>Hydrogenispora</taxon>
    </lineage>
</organism>
<keyword evidence="7" id="KW-1185">Reference proteome</keyword>
<gene>
    <name evidence="6" type="ORF">EDC14_1002234</name>
</gene>
<dbReference type="Proteomes" id="UP000295008">
    <property type="component" value="Unassembled WGS sequence"/>
</dbReference>
<dbReference type="RefSeq" id="WP_132012650.1">
    <property type="nucleotide sequence ID" value="NZ_SLUN01000002.1"/>
</dbReference>
<evidence type="ECO:0000256" key="3">
    <source>
        <dbReference type="ARBA" id="ARBA00022777"/>
    </source>
</evidence>
<dbReference type="PANTHER" id="PTHR42774">
    <property type="entry name" value="PHOSPHOTRANSFERASE SYSTEM TRANSPORT PROTEIN"/>
    <property type="match status" value="1"/>
</dbReference>
<evidence type="ECO:0000256" key="4">
    <source>
        <dbReference type="RuleBase" id="RU003704"/>
    </source>
</evidence>